<feature type="compositionally biased region" description="Polar residues" evidence="1">
    <location>
        <begin position="711"/>
        <end position="726"/>
    </location>
</feature>
<feature type="region of interest" description="Disordered" evidence="1">
    <location>
        <begin position="687"/>
        <end position="726"/>
    </location>
</feature>
<feature type="compositionally biased region" description="Low complexity" evidence="1">
    <location>
        <begin position="696"/>
        <end position="706"/>
    </location>
</feature>
<evidence type="ECO:0000313" key="3">
    <source>
        <dbReference type="Proteomes" id="UP000094801"/>
    </source>
</evidence>
<evidence type="ECO:0000256" key="1">
    <source>
        <dbReference type="SAM" id="MobiDB-lite"/>
    </source>
</evidence>
<dbReference type="AlphaFoldDB" id="A0A1E4SWF5"/>
<feature type="compositionally biased region" description="Pro residues" evidence="1">
    <location>
        <begin position="802"/>
        <end position="816"/>
    </location>
</feature>
<reference evidence="3" key="1">
    <citation type="submission" date="2016-04" db="EMBL/GenBank/DDBJ databases">
        <title>Comparative genomics of biotechnologically important yeasts.</title>
        <authorList>
            <consortium name="DOE Joint Genome Institute"/>
            <person name="Riley R."/>
            <person name="Haridas S."/>
            <person name="Wolfe K.H."/>
            <person name="Lopes M.R."/>
            <person name="Hittinger C.T."/>
            <person name="Goker M."/>
            <person name="Salamov A."/>
            <person name="Wisecaver J."/>
            <person name="Long T.M."/>
            <person name="Aerts A.L."/>
            <person name="Barry K."/>
            <person name="Choi C."/>
            <person name="Clum A."/>
            <person name="Coughlan A.Y."/>
            <person name="Deshpande S."/>
            <person name="Douglass A.P."/>
            <person name="Hanson S.J."/>
            <person name="Klenk H.-P."/>
            <person name="Labutti K."/>
            <person name="Lapidus A."/>
            <person name="Lindquist E."/>
            <person name="Lipzen A."/>
            <person name="Meier-Kolthoff J.P."/>
            <person name="Ohm R.A."/>
            <person name="Otillar R.P."/>
            <person name="Pangilinan J."/>
            <person name="Peng Y."/>
            <person name="Rokas A."/>
            <person name="Rosa C.A."/>
            <person name="Scheuner C."/>
            <person name="Sibirny A.A."/>
            <person name="Slot J.C."/>
            <person name="Stielow J.B."/>
            <person name="Sun H."/>
            <person name="Kurtzman C.P."/>
            <person name="Blackwell M."/>
            <person name="Grigoriev I.V."/>
            <person name="Jeffries T.W."/>
        </authorList>
    </citation>
    <scope>NUCLEOTIDE SEQUENCE [LARGE SCALE GENOMIC DNA]</scope>
    <source>
        <strain evidence="3">NRRL YB-2248</strain>
    </source>
</reference>
<dbReference type="Proteomes" id="UP000094801">
    <property type="component" value="Unassembled WGS sequence"/>
</dbReference>
<feature type="compositionally biased region" description="Low complexity" evidence="1">
    <location>
        <begin position="817"/>
        <end position="831"/>
    </location>
</feature>
<keyword evidence="3" id="KW-1185">Reference proteome</keyword>
<dbReference type="OrthoDB" id="3998273at2759"/>
<proteinExistence type="predicted"/>
<dbReference type="STRING" id="983967.A0A1E4SWF5"/>
<feature type="compositionally biased region" description="Basic and acidic residues" evidence="1">
    <location>
        <begin position="216"/>
        <end position="225"/>
    </location>
</feature>
<feature type="region of interest" description="Disordered" evidence="1">
    <location>
        <begin position="178"/>
        <end position="238"/>
    </location>
</feature>
<gene>
    <name evidence="2" type="ORF">CANARDRAFT_29575</name>
</gene>
<name>A0A1E4SWF5_9ASCO</name>
<feature type="compositionally biased region" description="Low complexity" evidence="1">
    <location>
        <begin position="514"/>
        <end position="523"/>
    </location>
</feature>
<feature type="region of interest" description="Disordered" evidence="1">
    <location>
        <begin position="1"/>
        <end position="44"/>
    </location>
</feature>
<evidence type="ECO:0000313" key="2">
    <source>
        <dbReference type="EMBL" id="ODV83836.1"/>
    </source>
</evidence>
<accession>A0A1E4SWF5</accession>
<organism evidence="2 3">
    <name type="scientific">[Candida] arabinofermentans NRRL YB-2248</name>
    <dbReference type="NCBI Taxonomy" id="983967"/>
    <lineage>
        <taxon>Eukaryota</taxon>
        <taxon>Fungi</taxon>
        <taxon>Dikarya</taxon>
        <taxon>Ascomycota</taxon>
        <taxon>Saccharomycotina</taxon>
        <taxon>Pichiomycetes</taxon>
        <taxon>Pichiales</taxon>
        <taxon>Pichiaceae</taxon>
        <taxon>Ogataea</taxon>
        <taxon>Ogataea/Candida clade</taxon>
    </lineage>
</organism>
<feature type="compositionally biased region" description="Low complexity" evidence="1">
    <location>
        <begin position="787"/>
        <end position="801"/>
    </location>
</feature>
<feature type="compositionally biased region" description="Polar residues" evidence="1">
    <location>
        <begin position="187"/>
        <end position="212"/>
    </location>
</feature>
<feature type="region of interest" description="Disordered" evidence="1">
    <location>
        <begin position="252"/>
        <end position="313"/>
    </location>
</feature>
<sequence length="1122" mass="125867">MKVTKLLKKEVHPASSGDQQAVDEKLELTPTKPDKPETKKQSQQHMNIVNSFRIPRKQQQQTHSFVAEPIVKQNDTVGILTQQQQQQIQQQQPLDLMQDRVDMTQHSSYSKKLWRINRFKSEDVEKQSKMVQNAQHYALTSDTQNTNKYGFKKTNVKPKINKEGTPTEFLFVNCAPTRTSDELPSVDMNSSKNKPGTSTSAASLKIASTSGSDLEEERKDEEKKQSSTTAGRVSRLFRSRSVKREEKEIGDFKDAKDKDKDEVKESGSKDKEKSKKEKEKDKDREKEKDKDKDKEKEKDKDKDKDKEVKENSTDDFSFSSIRIPFTSSSSSSSSTLAHTNTFSDNSKKLTLKRLYRRKTRNETKLKILPIDTAIIEHTTSRAVSVGSALSTPSEFSMVVNSTNPTLHSAGLASVPSSTNTPFTPITPMLSTNSSLASIASTTINNNIGYNTNGHNNNNNFANIYSVDYFAYNNNSASNLVNSNSSTPLQTSRQKSSASSSSSTVNNLSEDPNHQQYPRQPQQQDTNSIPANYIDRHRSNSTNSVAYSEASRAKHSNQQNLHHLSYSPIVNTPLQNDDIDVGLADYDNGYDDQVEISSINTSNTKKLKALKRSNSIVSINSISSQSQYPPSNGINQVPSSYGQGIMMSTTYSPASTINYTPTSSMPSTFANNSRIVSRNRSLSVVSTPYPSPTIVASSSTTSNQSKSPLRRSISQHGMQPSNPQPQQLRIRAKSTVVDPLGGGVTSYPPLFDPQLLSHPVPIQQQQRRQMQQQLYHHQQQLLLLQPQPQLQSQHQQQQQLQPLPQPVQQPLPQPQPQQHPQQQQQQQQSPGQTKDQAAQADEEEYLKNQQIIDQFFGSLAASSFDDQPELSYEELKKQHDELVHSDTPFYLVNEQSMNQSHTVMLTPTTPASGAPATFQYSNHGNSVSSATDSYRHHSYDTMRTVSSSTTQASTMPFKRNSSTSNFNGGMIFPSSSSQLLQAQSQQLQIQFEFQSLANQQQQQQYHYQHQHQQQHQYQQTFPEDGSPDVLMMDTTASPILDSTMYTVVKEEKEDGEQHDYDKEGNHIDSTHRLSLKRTNNGVQKTIIDVDPLNGEYIDDSNDGAMEDFDLYAFINGVKETTTL</sequence>
<protein>
    <submittedName>
        <fullName evidence="2">Uncharacterized protein</fullName>
    </submittedName>
</protein>
<feature type="region of interest" description="Disordered" evidence="1">
    <location>
        <begin position="481"/>
        <end position="526"/>
    </location>
</feature>
<feature type="compositionally biased region" description="Basic and acidic residues" evidence="1">
    <location>
        <begin position="252"/>
        <end position="312"/>
    </location>
</feature>
<feature type="compositionally biased region" description="Basic and acidic residues" evidence="1">
    <location>
        <begin position="22"/>
        <end position="40"/>
    </location>
</feature>
<dbReference type="EMBL" id="KV453860">
    <property type="protein sequence ID" value="ODV83836.1"/>
    <property type="molecule type" value="Genomic_DNA"/>
</dbReference>
<feature type="region of interest" description="Disordered" evidence="1">
    <location>
        <begin position="787"/>
        <end position="840"/>
    </location>
</feature>